<keyword evidence="6" id="KW-1185">Reference proteome</keyword>
<evidence type="ECO:0000313" key="5">
    <source>
        <dbReference type="EMBL" id="CAH9091502.1"/>
    </source>
</evidence>
<dbReference type="InterPro" id="IPR017441">
    <property type="entry name" value="Protein_kinase_ATP_BS"/>
</dbReference>
<sequence>MGLCLGRPQMLPPNHFCANESLADPLEVLHQSSLSSHGLKCYSFGELNIATQKFSSHNTLLGVGSYGSVFRGWIDQKTLAPSKPGVGVVVAVKMFTRSLYGLDQDWESDAKCLELGQLQHTNLVRLIGYCLDSEKRFLVYEFMGNGNLGNHLFEGGEVMSWSIRMRIAVGVARGLSFLHSLSEHVVYREDLSTENILLDSDFNAKLSDFGHTHFSGYAKYLNLNHQRMWTIRKRFGSSPEQMLTGQTTQKSDVYGFGMVLLELLSGRKLWGEFAKLIRNSATPFVMIMDPKLLDVYPIEDAKVALTIAYQCVHSRPTTRPTMAHVLSELENLLN</sequence>
<keyword evidence="3" id="KW-0067">ATP-binding</keyword>
<evidence type="ECO:0000259" key="4">
    <source>
        <dbReference type="PROSITE" id="PS50011"/>
    </source>
</evidence>
<feature type="domain" description="Protein kinase" evidence="4">
    <location>
        <begin position="55"/>
        <end position="333"/>
    </location>
</feature>
<dbReference type="AlphaFoldDB" id="A0AAV0D2P0"/>
<dbReference type="SUPFAM" id="SSF56112">
    <property type="entry name" value="Protein kinase-like (PK-like)"/>
    <property type="match status" value="1"/>
</dbReference>
<reference evidence="5" key="1">
    <citation type="submission" date="2022-07" db="EMBL/GenBank/DDBJ databases">
        <authorList>
            <person name="Macas J."/>
            <person name="Novak P."/>
            <person name="Neumann P."/>
        </authorList>
    </citation>
    <scope>NUCLEOTIDE SEQUENCE</scope>
</reference>
<accession>A0AAV0D2P0</accession>
<keyword evidence="2" id="KW-1003">Cell membrane</keyword>
<comment type="caution">
    <text evidence="5">The sequence shown here is derived from an EMBL/GenBank/DDBJ whole genome shotgun (WGS) entry which is preliminary data.</text>
</comment>
<evidence type="ECO:0000256" key="1">
    <source>
        <dbReference type="ARBA" id="ARBA00004236"/>
    </source>
</evidence>
<dbReference type="Proteomes" id="UP001152523">
    <property type="component" value="Unassembled WGS sequence"/>
</dbReference>
<dbReference type="InterPro" id="IPR001245">
    <property type="entry name" value="Ser-Thr/Tyr_kinase_cat_dom"/>
</dbReference>
<keyword evidence="2" id="KW-0472">Membrane</keyword>
<protein>
    <recommendedName>
        <fullName evidence="4">Protein kinase domain-containing protein</fullName>
    </recommendedName>
</protein>
<dbReference type="GO" id="GO:0005524">
    <property type="term" value="F:ATP binding"/>
    <property type="evidence" value="ECO:0007669"/>
    <property type="project" value="UniProtKB-UniRule"/>
</dbReference>
<dbReference type="PROSITE" id="PS50011">
    <property type="entry name" value="PROTEIN_KINASE_DOM"/>
    <property type="match status" value="1"/>
</dbReference>
<evidence type="ECO:0000256" key="2">
    <source>
        <dbReference type="ARBA" id="ARBA00022475"/>
    </source>
</evidence>
<dbReference type="Gene3D" id="3.30.200.20">
    <property type="entry name" value="Phosphorylase Kinase, domain 1"/>
    <property type="match status" value="1"/>
</dbReference>
<comment type="subcellular location">
    <subcellularLocation>
        <location evidence="1">Cell membrane</location>
    </subcellularLocation>
</comment>
<evidence type="ECO:0000313" key="6">
    <source>
        <dbReference type="Proteomes" id="UP001152523"/>
    </source>
</evidence>
<dbReference type="Pfam" id="PF07714">
    <property type="entry name" value="PK_Tyr_Ser-Thr"/>
    <property type="match status" value="1"/>
</dbReference>
<dbReference type="Gene3D" id="1.10.510.10">
    <property type="entry name" value="Transferase(Phosphotransferase) domain 1"/>
    <property type="match status" value="1"/>
</dbReference>
<name>A0AAV0D2P0_9ASTE</name>
<dbReference type="InterPro" id="IPR050823">
    <property type="entry name" value="Plant_Ser_Thr_Prot_Kinase"/>
</dbReference>
<keyword evidence="3" id="KW-0547">Nucleotide-binding</keyword>
<dbReference type="PROSITE" id="PS00107">
    <property type="entry name" value="PROTEIN_KINASE_ATP"/>
    <property type="match status" value="1"/>
</dbReference>
<dbReference type="PANTHER" id="PTHR45621">
    <property type="entry name" value="OS01G0588500 PROTEIN-RELATED"/>
    <property type="match status" value="1"/>
</dbReference>
<dbReference type="InterPro" id="IPR000719">
    <property type="entry name" value="Prot_kinase_dom"/>
</dbReference>
<gene>
    <name evidence="5" type="ORF">CEPIT_LOCUS11733</name>
</gene>
<dbReference type="InterPro" id="IPR011009">
    <property type="entry name" value="Kinase-like_dom_sf"/>
</dbReference>
<evidence type="ECO:0000256" key="3">
    <source>
        <dbReference type="PROSITE-ProRule" id="PRU10141"/>
    </source>
</evidence>
<proteinExistence type="predicted"/>
<feature type="binding site" evidence="3">
    <location>
        <position position="93"/>
    </location>
    <ligand>
        <name>ATP</name>
        <dbReference type="ChEBI" id="CHEBI:30616"/>
    </ligand>
</feature>
<dbReference type="GO" id="GO:0005886">
    <property type="term" value="C:plasma membrane"/>
    <property type="evidence" value="ECO:0007669"/>
    <property type="project" value="UniProtKB-SubCell"/>
</dbReference>
<dbReference type="EMBL" id="CAMAPF010000069">
    <property type="protein sequence ID" value="CAH9091502.1"/>
    <property type="molecule type" value="Genomic_DNA"/>
</dbReference>
<dbReference type="GO" id="GO:0004672">
    <property type="term" value="F:protein kinase activity"/>
    <property type="evidence" value="ECO:0007669"/>
    <property type="project" value="InterPro"/>
</dbReference>
<organism evidence="5 6">
    <name type="scientific">Cuscuta epithymum</name>
    <dbReference type="NCBI Taxonomy" id="186058"/>
    <lineage>
        <taxon>Eukaryota</taxon>
        <taxon>Viridiplantae</taxon>
        <taxon>Streptophyta</taxon>
        <taxon>Embryophyta</taxon>
        <taxon>Tracheophyta</taxon>
        <taxon>Spermatophyta</taxon>
        <taxon>Magnoliopsida</taxon>
        <taxon>eudicotyledons</taxon>
        <taxon>Gunneridae</taxon>
        <taxon>Pentapetalae</taxon>
        <taxon>asterids</taxon>
        <taxon>lamiids</taxon>
        <taxon>Solanales</taxon>
        <taxon>Convolvulaceae</taxon>
        <taxon>Cuscuteae</taxon>
        <taxon>Cuscuta</taxon>
        <taxon>Cuscuta subgen. Cuscuta</taxon>
    </lineage>
</organism>